<accession>A0AAJ8BR38</accession>
<sequence>MAWLALQILLLFMPVATSDHSGGEVAQPPFRKGIIEGEKKIEIKIIKNFYFVRVTKSHGPEPDRSPFSPVSLDWLKLCYAGIHM</sequence>
<protein>
    <submittedName>
        <fullName evidence="2">Uncharacterized protein</fullName>
    </submittedName>
</protein>
<reference evidence="2" key="1">
    <citation type="submission" date="2025-02" db="EMBL/GenBank/DDBJ databases">
        <authorList>
            <consortium name="NCBI Genome Project"/>
        </authorList>
    </citation>
    <scope>NUCLEOTIDE SEQUENCE</scope>
</reference>
<dbReference type="GeneID" id="84591310"/>
<proteinExistence type="predicted"/>
<evidence type="ECO:0000256" key="1">
    <source>
        <dbReference type="SAM" id="SignalP"/>
    </source>
</evidence>
<dbReference type="KEGG" id="ang:An07g02630"/>
<gene>
    <name evidence="2" type="ORF">An07g02630</name>
</gene>
<organism evidence="2">
    <name type="scientific">Aspergillus niger</name>
    <dbReference type="NCBI Taxonomy" id="5061"/>
    <lineage>
        <taxon>Eukaryota</taxon>
        <taxon>Fungi</taxon>
        <taxon>Dikarya</taxon>
        <taxon>Ascomycota</taxon>
        <taxon>Pezizomycotina</taxon>
        <taxon>Eurotiomycetes</taxon>
        <taxon>Eurotiomycetidae</taxon>
        <taxon>Eurotiales</taxon>
        <taxon>Aspergillaceae</taxon>
        <taxon>Aspergillus</taxon>
        <taxon>Aspergillus subgen. Circumdati</taxon>
    </lineage>
</organism>
<feature type="signal peptide" evidence="1">
    <location>
        <begin position="1"/>
        <end position="18"/>
    </location>
</feature>
<reference evidence="2" key="2">
    <citation type="submission" date="2025-08" db="UniProtKB">
        <authorList>
            <consortium name="RefSeq"/>
        </authorList>
    </citation>
    <scope>IDENTIFICATION</scope>
</reference>
<feature type="chain" id="PRO_5044873997" evidence="1">
    <location>
        <begin position="19"/>
        <end position="84"/>
    </location>
</feature>
<keyword evidence="1" id="KW-0732">Signal</keyword>
<dbReference type="RefSeq" id="XP_059600886.1">
    <property type="nucleotide sequence ID" value="XM_059748298.1"/>
</dbReference>
<dbReference type="VEuPathDB" id="FungiDB:An07g02630"/>
<name>A0AAJ8BR38_ASPNG</name>
<dbReference type="AlphaFoldDB" id="A0AAJ8BR38"/>
<evidence type="ECO:0000313" key="2">
    <source>
        <dbReference type="RefSeq" id="XP_059600886.1"/>
    </source>
</evidence>